<feature type="compositionally biased region" description="Low complexity" evidence="1">
    <location>
        <begin position="291"/>
        <end position="301"/>
    </location>
</feature>
<dbReference type="EMBL" id="JABXXR010000027">
    <property type="protein sequence ID" value="NVN40098.1"/>
    <property type="molecule type" value="Genomic_DNA"/>
</dbReference>
<keyword evidence="3" id="KW-1185">Reference proteome</keyword>
<dbReference type="RefSeq" id="WP_176613071.1">
    <property type="nucleotide sequence ID" value="NZ_JABXXR010000027.1"/>
</dbReference>
<evidence type="ECO:0000313" key="3">
    <source>
        <dbReference type="Proteomes" id="UP000585665"/>
    </source>
</evidence>
<protein>
    <submittedName>
        <fullName evidence="2">Uncharacterized protein</fullName>
    </submittedName>
</protein>
<feature type="region of interest" description="Disordered" evidence="1">
    <location>
        <begin position="590"/>
        <end position="660"/>
    </location>
</feature>
<evidence type="ECO:0000256" key="1">
    <source>
        <dbReference type="SAM" id="MobiDB-lite"/>
    </source>
</evidence>
<dbReference type="AlphaFoldDB" id="A0A850P864"/>
<gene>
    <name evidence="2" type="ORF">HUK82_05900</name>
</gene>
<sequence>MIIQTRAIKASSGATDTATHIFSGEKNEQIEVLEGSEFQLNNAMQTAQSENLKYGFHHFKISPKEALSREQFSDVLNDLSNEYKFDKDDITVVEHTKPRATQDAYNKHWHVIVPHYQQEQKKALDTKNSYARNEKIARLAEIKNGHAIVQGQHNKAVYMQLLDENKTAEAELVKPLIDLERTSQAHTVNQQRKAEKNGIDLPTEKQAIKSLWQASDNLKAFKSALQSQGYEIKAGQKANTYIIEKNGLFVGSANRLAGMKKEDFAQKYKKEIEQNDKKPKLRFGSDKQEANNTTINTQTRTIGERENDGNNRAFDTRGGGRNSDSTDIKSFERDIRTAKDIIKISRTAKQNNAQTVAKIRINSTLSDISTIHVDNDDKTASASGIRAGNEVIALHKKLQQIDEEIKKYFGNMQKQQYYNNLSIEKIKKKQALNKVNSSAKEKYTILKERPKIRGWKDIKEELENEPFSEYQKAKKSKEKCEEDIKLLENKKYGFFAIFKKSYKEDKKRLAELKENLPILSKLETDKSHNYDVKLRVSYDEAKAQQDKQKQEQEDYDKKHDIENVRAEFNKLKEIKEDILSNDKDIIEDVYKNGPENELKKRQQEEQKQLEELAEKQKKEAEKTAKLSQARTNAMLKKMDGSKKSQEELEAEELNTLGFKP</sequence>
<comment type="caution">
    <text evidence="2">The sequence shown here is derived from an EMBL/GenBank/DDBJ whole genome shotgun (WGS) entry which is preliminary data.</text>
</comment>
<dbReference type="Proteomes" id="UP000585665">
    <property type="component" value="Unassembled WGS sequence"/>
</dbReference>
<feature type="compositionally biased region" description="Basic and acidic residues" evidence="1">
    <location>
        <begin position="636"/>
        <end position="646"/>
    </location>
</feature>
<feature type="compositionally biased region" description="Basic and acidic residues" evidence="1">
    <location>
        <begin position="590"/>
        <end position="624"/>
    </location>
</feature>
<name>A0A850P864_9PROT</name>
<evidence type="ECO:0000313" key="2">
    <source>
        <dbReference type="EMBL" id="NVN40098.1"/>
    </source>
</evidence>
<proteinExistence type="predicted"/>
<feature type="region of interest" description="Disordered" evidence="1">
    <location>
        <begin position="282"/>
        <end position="327"/>
    </location>
</feature>
<organism evidence="2 3">
    <name type="scientific">Ameyamaea chiangmaiensis</name>
    <dbReference type="NCBI Taxonomy" id="442969"/>
    <lineage>
        <taxon>Bacteria</taxon>
        <taxon>Pseudomonadati</taxon>
        <taxon>Pseudomonadota</taxon>
        <taxon>Alphaproteobacteria</taxon>
        <taxon>Acetobacterales</taxon>
        <taxon>Acetobacteraceae</taxon>
        <taxon>Ameyamaea</taxon>
    </lineage>
</organism>
<feature type="region of interest" description="Disordered" evidence="1">
    <location>
        <begin position="541"/>
        <end position="560"/>
    </location>
</feature>
<accession>A0A850P864</accession>
<reference evidence="2 3" key="1">
    <citation type="submission" date="2020-06" db="EMBL/GenBank/DDBJ databases">
        <title>Description of novel acetic acid bacteria.</title>
        <authorList>
            <person name="Sombolestani A."/>
        </authorList>
    </citation>
    <scope>NUCLEOTIDE SEQUENCE [LARGE SCALE GENOMIC DNA]</scope>
    <source>
        <strain evidence="2 3">LMG 27010</strain>
    </source>
</reference>